<dbReference type="RefSeq" id="WP_341408805.1">
    <property type="nucleotide sequence ID" value="NZ_JBBUTH010000001.1"/>
</dbReference>
<proteinExistence type="inferred from homology"/>
<keyword evidence="4" id="KW-0804">Transcription</keyword>
<sequence>MRQPAAGYGAHPHDLRFPSIDGLRAFEAAARLGSFERAAEELAVTASAVSKRVATLEDLLGTLLLNRGPKALVLTAPGKEYLPQVRAALQLLATVPLHQRRGPRQQRLRVTTPPTFARQVLVPGLDAFCAAHPDIELEVLLSIPYLDGSPHDSDIEVRVGDVEQLPGAQVLLADRVVAVAAPALIARLPPLRSPADLAGAPLLRTPLEPWTPWLRAAGLPWPEPTTGPKLVDLGLTLEAAVCGQGLTLARPTLARQWLDAGTLRPLFPHITVPATQDYLLLPRAGSLNQDAAERFAHWLQGRCAALSAHASAWLSGLA</sequence>
<dbReference type="SUPFAM" id="SSF53850">
    <property type="entry name" value="Periplasmic binding protein-like II"/>
    <property type="match status" value="1"/>
</dbReference>
<dbReference type="Pfam" id="PF00126">
    <property type="entry name" value="HTH_1"/>
    <property type="match status" value="1"/>
</dbReference>
<dbReference type="InterPro" id="IPR058163">
    <property type="entry name" value="LysR-type_TF_proteobact-type"/>
</dbReference>
<gene>
    <name evidence="6" type="ORF">AACH10_02675</name>
</gene>
<evidence type="ECO:0000256" key="1">
    <source>
        <dbReference type="ARBA" id="ARBA00009437"/>
    </source>
</evidence>
<dbReference type="Gene3D" id="1.10.10.10">
    <property type="entry name" value="Winged helix-like DNA-binding domain superfamily/Winged helix DNA-binding domain"/>
    <property type="match status" value="1"/>
</dbReference>
<dbReference type="InterPro" id="IPR005119">
    <property type="entry name" value="LysR_subst-bd"/>
</dbReference>
<dbReference type="EMBL" id="JBBUTH010000001">
    <property type="protein sequence ID" value="MEK8049133.1"/>
    <property type="molecule type" value="Genomic_DNA"/>
</dbReference>
<reference evidence="6 7" key="1">
    <citation type="submission" date="2024-04" db="EMBL/GenBank/DDBJ databases">
        <title>Novel species of the genus Ideonella isolated from streams.</title>
        <authorList>
            <person name="Lu H."/>
        </authorList>
    </citation>
    <scope>NUCLEOTIDE SEQUENCE [LARGE SCALE GENOMIC DNA]</scope>
    <source>
        <strain evidence="6 7">DXS22W</strain>
    </source>
</reference>
<keyword evidence="2" id="KW-0805">Transcription regulation</keyword>
<dbReference type="PROSITE" id="PS50931">
    <property type="entry name" value="HTH_LYSR"/>
    <property type="match status" value="1"/>
</dbReference>
<evidence type="ECO:0000256" key="2">
    <source>
        <dbReference type="ARBA" id="ARBA00023015"/>
    </source>
</evidence>
<dbReference type="SUPFAM" id="SSF46785">
    <property type="entry name" value="Winged helix' DNA-binding domain"/>
    <property type="match status" value="1"/>
</dbReference>
<evidence type="ECO:0000256" key="3">
    <source>
        <dbReference type="ARBA" id="ARBA00023125"/>
    </source>
</evidence>
<dbReference type="InterPro" id="IPR000847">
    <property type="entry name" value="LysR_HTH_N"/>
</dbReference>
<name>A0ABU9CB99_9BURK</name>
<dbReference type="InterPro" id="IPR036390">
    <property type="entry name" value="WH_DNA-bd_sf"/>
</dbReference>
<comment type="caution">
    <text evidence="6">The sequence shown here is derived from an EMBL/GenBank/DDBJ whole genome shotgun (WGS) entry which is preliminary data.</text>
</comment>
<dbReference type="Pfam" id="PF03466">
    <property type="entry name" value="LysR_substrate"/>
    <property type="match status" value="1"/>
</dbReference>
<comment type="similarity">
    <text evidence="1">Belongs to the LysR transcriptional regulatory family.</text>
</comment>
<dbReference type="PANTHER" id="PTHR30537:SF79">
    <property type="entry name" value="TRANSCRIPTIONAL REGULATOR-RELATED"/>
    <property type="match status" value="1"/>
</dbReference>
<feature type="domain" description="HTH lysR-type" evidence="5">
    <location>
        <begin position="18"/>
        <end position="75"/>
    </location>
</feature>
<evidence type="ECO:0000256" key="4">
    <source>
        <dbReference type="ARBA" id="ARBA00023163"/>
    </source>
</evidence>
<keyword evidence="7" id="KW-1185">Reference proteome</keyword>
<evidence type="ECO:0000259" key="5">
    <source>
        <dbReference type="PROSITE" id="PS50931"/>
    </source>
</evidence>
<organism evidence="6 7">
    <name type="scientific">Pseudaquabacterium inlustre</name>
    <dbReference type="NCBI Taxonomy" id="2984192"/>
    <lineage>
        <taxon>Bacteria</taxon>
        <taxon>Pseudomonadati</taxon>
        <taxon>Pseudomonadota</taxon>
        <taxon>Betaproteobacteria</taxon>
        <taxon>Burkholderiales</taxon>
        <taxon>Sphaerotilaceae</taxon>
        <taxon>Pseudaquabacterium</taxon>
    </lineage>
</organism>
<evidence type="ECO:0000313" key="6">
    <source>
        <dbReference type="EMBL" id="MEK8049133.1"/>
    </source>
</evidence>
<protein>
    <submittedName>
        <fullName evidence="6">LysR substrate-binding domain-containing protein</fullName>
    </submittedName>
</protein>
<dbReference type="PANTHER" id="PTHR30537">
    <property type="entry name" value="HTH-TYPE TRANSCRIPTIONAL REGULATOR"/>
    <property type="match status" value="1"/>
</dbReference>
<dbReference type="Gene3D" id="3.40.190.10">
    <property type="entry name" value="Periplasmic binding protein-like II"/>
    <property type="match status" value="2"/>
</dbReference>
<accession>A0ABU9CB99</accession>
<evidence type="ECO:0000313" key="7">
    <source>
        <dbReference type="Proteomes" id="UP001365405"/>
    </source>
</evidence>
<dbReference type="InterPro" id="IPR036388">
    <property type="entry name" value="WH-like_DNA-bd_sf"/>
</dbReference>
<keyword evidence="3" id="KW-0238">DNA-binding</keyword>
<dbReference type="Proteomes" id="UP001365405">
    <property type="component" value="Unassembled WGS sequence"/>
</dbReference>